<evidence type="ECO:0000313" key="5">
    <source>
        <dbReference type="Proteomes" id="UP000294744"/>
    </source>
</evidence>
<sequence>MIRLAREDDLPLLREVERDAGRQFADVGMDLVASDGPPPLAVLREFQEAGRAWVAVVEDVPVAYLIAAAVDGCAHVEQVSVHPDHAGRRIGFRLIETLAAWARDRGLPALTLTTFTEVAWNGPYYLRCGFRYLTDDELTPGLRDIRAAEAVAGLDAWPRACMRREL</sequence>
<evidence type="ECO:0000259" key="3">
    <source>
        <dbReference type="PROSITE" id="PS51186"/>
    </source>
</evidence>
<dbReference type="PROSITE" id="PS51186">
    <property type="entry name" value="GNAT"/>
    <property type="match status" value="1"/>
</dbReference>
<keyword evidence="1 4" id="KW-0808">Transferase</keyword>
<dbReference type="Gene3D" id="3.40.630.30">
    <property type="match status" value="1"/>
</dbReference>
<dbReference type="GO" id="GO:0016747">
    <property type="term" value="F:acyltransferase activity, transferring groups other than amino-acyl groups"/>
    <property type="evidence" value="ECO:0007669"/>
    <property type="project" value="InterPro"/>
</dbReference>
<dbReference type="PANTHER" id="PTHR43800">
    <property type="entry name" value="PEPTIDYL-LYSINE N-ACETYLTRANSFERASE YJAB"/>
    <property type="match status" value="1"/>
</dbReference>
<dbReference type="SUPFAM" id="SSF55729">
    <property type="entry name" value="Acyl-CoA N-acyltransferases (Nat)"/>
    <property type="match status" value="1"/>
</dbReference>
<dbReference type="OrthoDB" id="572496at2"/>
<protein>
    <submittedName>
        <fullName evidence="4">GNAT family N-acetyltransferase</fullName>
    </submittedName>
</protein>
<evidence type="ECO:0000313" key="4">
    <source>
        <dbReference type="EMBL" id="TDC88587.1"/>
    </source>
</evidence>
<evidence type="ECO:0000256" key="2">
    <source>
        <dbReference type="ARBA" id="ARBA00023315"/>
    </source>
</evidence>
<keyword evidence="5" id="KW-1185">Reference proteome</keyword>
<keyword evidence="2" id="KW-0012">Acyltransferase</keyword>
<dbReference type="AlphaFoldDB" id="A0A4R4UAP3"/>
<feature type="domain" description="N-acetyltransferase" evidence="3">
    <location>
        <begin position="1"/>
        <end position="149"/>
    </location>
</feature>
<dbReference type="InterPro" id="IPR000182">
    <property type="entry name" value="GNAT_dom"/>
</dbReference>
<dbReference type="PANTHER" id="PTHR43800:SF1">
    <property type="entry name" value="PEPTIDYL-LYSINE N-ACETYLTRANSFERASE YJAB"/>
    <property type="match status" value="1"/>
</dbReference>
<reference evidence="4 5" key="1">
    <citation type="submission" date="2019-03" db="EMBL/GenBank/DDBJ databases">
        <title>Draft genome sequences of novel Actinobacteria.</title>
        <authorList>
            <person name="Sahin N."/>
            <person name="Ay H."/>
            <person name="Saygin H."/>
        </authorList>
    </citation>
    <scope>NUCLEOTIDE SEQUENCE [LARGE SCALE GENOMIC DNA]</scope>
    <source>
        <strain evidence="4 5">16K404</strain>
    </source>
</reference>
<accession>A0A4R4UAP3</accession>
<comment type="caution">
    <text evidence="4">The sequence shown here is derived from an EMBL/GenBank/DDBJ whole genome shotgun (WGS) entry which is preliminary data.</text>
</comment>
<gene>
    <name evidence="4" type="ORF">E1161_23425</name>
</gene>
<name>A0A4R4UAP3_9PSEU</name>
<dbReference type="Proteomes" id="UP000294744">
    <property type="component" value="Unassembled WGS sequence"/>
</dbReference>
<proteinExistence type="predicted"/>
<dbReference type="InterPro" id="IPR016181">
    <property type="entry name" value="Acyl_CoA_acyltransferase"/>
</dbReference>
<dbReference type="Pfam" id="PF00583">
    <property type="entry name" value="Acetyltransf_1"/>
    <property type="match status" value="1"/>
</dbReference>
<dbReference type="CDD" id="cd04301">
    <property type="entry name" value="NAT_SF"/>
    <property type="match status" value="1"/>
</dbReference>
<organism evidence="4 5">
    <name type="scientific">Saccharopolyspora aridisoli</name>
    <dbReference type="NCBI Taxonomy" id="2530385"/>
    <lineage>
        <taxon>Bacteria</taxon>
        <taxon>Bacillati</taxon>
        <taxon>Actinomycetota</taxon>
        <taxon>Actinomycetes</taxon>
        <taxon>Pseudonocardiales</taxon>
        <taxon>Pseudonocardiaceae</taxon>
        <taxon>Saccharopolyspora</taxon>
    </lineage>
</organism>
<dbReference type="EMBL" id="SMKV01000041">
    <property type="protein sequence ID" value="TDC88587.1"/>
    <property type="molecule type" value="Genomic_DNA"/>
</dbReference>
<evidence type="ECO:0000256" key="1">
    <source>
        <dbReference type="ARBA" id="ARBA00022679"/>
    </source>
</evidence>